<protein>
    <submittedName>
        <fullName evidence="2">Uncharacterized protein</fullName>
    </submittedName>
</protein>
<proteinExistence type="predicted"/>
<reference evidence="3" key="1">
    <citation type="submission" date="2010-08" db="EMBL/GenBank/DDBJ databases">
        <authorList>
            <consortium name="Caenorhabditis japonica Sequencing Consortium"/>
            <person name="Wilson R.K."/>
        </authorList>
    </citation>
    <scope>NUCLEOTIDE SEQUENCE [LARGE SCALE GENOMIC DNA]</scope>
    <source>
        <strain evidence="3">DF5081</strain>
    </source>
</reference>
<accession>A0A8R1IJA5</accession>
<feature type="compositionally biased region" description="Basic residues" evidence="1">
    <location>
        <begin position="1"/>
        <end position="10"/>
    </location>
</feature>
<dbReference type="EnsemblMetazoa" id="CJA33301.1">
    <property type="protein sequence ID" value="CJA33301.1"/>
    <property type="gene ID" value="WBGene00209148"/>
</dbReference>
<organism evidence="2 3">
    <name type="scientific">Caenorhabditis japonica</name>
    <dbReference type="NCBI Taxonomy" id="281687"/>
    <lineage>
        <taxon>Eukaryota</taxon>
        <taxon>Metazoa</taxon>
        <taxon>Ecdysozoa</taxon>
        <taxon>Nematoda</taxon>
        <taxon>Chromadorea</taxon>
        <taxon>Rhabditida</taxon>
        <taxon>Rhabditina</taxon>
        <taxon>Rhabditomorpha</taxon>
        <taxon>Rhabditoidea</taxon>
        <taxon>Rhabditidae</taxon>
        <taxon>Peloderinae</taxon>
        <taxon>Caenorhabditis</taxon>
    </lineage>
</organism>
<feature type="region of interest" description="Disordered" evidence="1">
    <location>
        <begin position="1"/>
        <end position="54"/>
    </location>
</feature>
<name>A0A8R1IJA5_CAEJA</name>
<feature type="compositionally biased region" description="Basic and acidic residues" evidence="1">
    <location>
        <begin position="18"/>
        <end position="37"/>
    </location>
</feature>
<dbReference type="AlphaFoldDB" id="A0A8R1IJA5"/>
<feature type="compositionally biased region" description="Polar residues" evidence="1">
    <location>
        <begin position="142"/>
        <end position="153"/>
    </location>
</feature>
<dbReference type="Proteomes" id="UP000005237">
    <property type="component" value="Unassembled WGS sequence"/>
</dbReference>
<evidence type="ECO:0000313" key="3">
    <source>
        <dbReference type="Proteomes" id="UP000005237"/>
    </source>
</evidence>
<reference evidence="2" key="2">
    <citation type="submission" date="2022-06" db="UniProtKB">
        <authorList>
            <consortium name="EnsemblMetazoa"/>
        </authorList>
    </citation>
    <scope>IDENTIFICATION</scope>
    <source>
        <strain evidence="2">DF5081</strain>
    </source>
</reference>
<keyword evidence="3" id="KW-1185">Reference proteome</keyword>
<evidence type="ECO:0000256" key="1">
    <source>
        <dbReference type="SAM" id="MobiDB-lite"/>
    </source>
</evidence>
<sequence>MKSAKVKKAATKPANVSIREKSEKLSQAKKQNEEKITSSRRHKELSAKIKAGTLQPNHIKATKMRFEECEKSTKGGKSGVVKLGDKQKEESVYFPQPVNPQPTFATRNNKNKSMSRKGGPPSSHNWPGNGRCTRNMEARAPVSTTPLPDTSVYNVADLPPAQRGLGNASSAPPPKSLFGAKKPATTAEQAAQIASGRSKPLGNKIVILGQTPDGKTTVQMTIDMQIVAGVGLGASGEPVELKPKKVVVAGNEYSVDSKRSG</sequence>
<feature type="region of interest" description="Disordered" evidence="1">
    <location>
        <begin position="91"/>
        <end position="189"/>
    </location>
</feature>
<evidence type="ECO:0000313" key="2">
    <source>
        <dbReference type="EnsemblMetazoa" id="CJA33301.1"/>
    </source>
</evidence>